<dbReference type="GO" id="GO:0005634">
    <property type="term" value="C:nucleus"/>
    <property type="evidence" value="ECO:0007669"/>
    <property type="project" value="TreeGrafter"/>
</dbReference>
<protein>
    <submittedName>
        <fullName evidence="2">Rubisco large subunit N-methyltransferase</fullName>
        <ecNumber evidence="2">2.1.1.127</ecNumber>
    </submittedName>
</protein>
<dbReference type="PANTHER" id="PTHR13271:SF136">
    <property type="entry name" value="SET DOMAIN-CONTAINING PROTEIN"/>
    <property type="match status" value="1"/>
</dbReference>
<keyword evidence="3" id="KW-1185">Reference proteome</keyword>
<sequence length="268" mass="28505">MAAHAAGTLQGLLDWAESNKTATDRVTVAASIVDDAPLLVAARDVSAGEAILTIPDANWVNTAAVAKSPIGPKVAGLEPWLQLALLLLHERRGGGGGVGGGAAPAAFVASLPAALDTPLFWSDDEVDLLQGTQLLQQLYGYRQFFRQTFADMEEGLFAPDRALFPADAYTYESFVWAVATVRSRTHAPLDGGAIALVPLADQLPHRRAANCVWRAKQQGLFGRGQSLVVEATRAIRKGEELSMDYGPGKLDSGLLLDYGVLDTTWPQA</sequence>
<dbReference type="Pfam" id="PF00856">
    <property type="entry name" value="SET"/>
    <property type="match status" value="1"/>
</dbReference>
<dbReference type="RefSeq" id="XP_013899301.1">
    <property type="nucleotide sequence ID" value="XM_014043847.1"/>
</dbReference>
<dbReference type="AlphaFoldDB" id="A0A0D2MHW5"/>
<dbReference type="GO" id="GO:0016279">
    <property type="term" value="F:protein-lysine N-methyltransferase activity"/>
    <property type="evidence" value="ECO:0007669"/>
    <property type="project" value="TreeGrafter"/>
</dbReference>
<dbReference type="EC" id="2.1.1.127" evidence="2"/>
<dbReference type="PANTHER" id="PTHR13271">
    <property type="entry name" value="UNCHARACTERIZED PUTATIVE METHYLTRANSFERASE"/>
    <property type="match status" value="1"/>
</dbReference>
<dbReference type="Gene3D" id="3.90.1410.10">
    <property type="entry name" value="set domain protein methyltransferase, domain 1"/>
    <property type="match status" value="1"/>
</dbReference>
<evidence type="ECO:0000313" key="3">
    <source>
        <dbReference type="Proteomes" id="UP000054498"/>
    </source>
</evidence>
<reference evidence="2 3" key="1">
    <citation type="journal article" date="2013" name="BMC Genomics">
        <title>Reconstruction of the lipid metabolism for the microalga Monoraphidium neglectum from its genome sequence reveals characteristics suitable for biofuel production.</title>
        <authorList>
            <person name="Bogen C."/>
            <person name="Al-Dilaimi A."/>
            <person name="Albersmeier A."/>
            <person name="Wichmann J."/>
            <person name="Grundmann M."/>
            <person name="Rupp O."/>
            <person name="Lauersen K.J."/>
            <person name="Blifernez-Klassen O."/>
            <person name="Kalinowski J."/>
            <person name="Goesmann A."/>
            <person name="Mussgnug J.H."/>
            <person name="Kruse O."/>
        </authorList>
    </citation>
    <scope>NUCLEOTIDE SEQUENCE [LARGE SCALE GENOMIC DNA]</scope>
    <source>
        <strain evidence="2 3">SAG 48.87</strain>
    </source>
</reference>
<feature type="domain" description="SET" evidence="1">
    <location>
        <begin position="39"/>
        <end position="246"/>
    </location>
</feature>
<dbReference type="OrthoDB" id="441812at2759"/>
<proteinExistence type="predicted"/>
<keyword evidence="2" id="KW-0489">Methyltransferase</keyword>
<dbReference type="Proteomes" id="UP000054498">
    <property type="component" value="Unassembled WGS sequence"/>
</dbReference>
<gene>
    <name evidence="2" type="ORF">MNEG_7683</name>
</gene>
<dbReference type="GO" id="GO:0030785">
    <property type="term" value="F:[ribulose-bisphosphate carboxylase]-lysine N-methyltransferase activity"/>
    <property type="evidence" value="ECO:0007669"/>
    <property type="project" value="UniProtKB-EC"/>
</dbReference>
<organism evidence="2 3">
    <name type="scientific">Monoraphidium neglectum</name>
    <dbReference type="NCBI Taxonomy" id="145388"/>
    <lineage>
        <taxon>Eukaryota</taxon>
        <taxon>Viridiplantae</taxon>
        <taxon>Chlorophyta</taxon>
        <taxon>core chlorophytes</taxon>
        <taxon>Chlorophyceae</taxon>
        <taxon>CS clade</taxon>
        <taxon>Sphaeropleales</taxon>
        <taxon>Selenastraceae</taxon>
        <taxon>Monoraphidium</taxon>
    </lineage>
</organism>
<name>A0A0D2MHW5_9CHLO</name>
<accession>A0A0D2MHW5</accession>
<dbReference type="InterPro" id="IPR046341">
    <property type="entry name" value="SET_dom_sf"/>
</dbReference>
<evidence type="ECO:0000259" key="1">
    <source>
        <dbReference type="Pfam" id="PF00856"/>
    </source>
</evidence>
<dbReference type="GeneID" id="25740559"/>
<dbReference type="InterPro" id="IPR050600">
    <property type="entry name" value="SETD3_SETD6_MTase"/>
</dbReference>
<keyword evidence="2" id="KW-0808">Transferase</keyword>
<evidence type="ECO:0000313" key="2">
    <source>
        <dbReference type="EMBL" id="KIZ00282.1"/>
    </source>
</evidence>
<dbReference type="InterPro" id="IPR001214">
    <property type="entry name" value="SET_dom"/>
</dbReference>
<dbReference type="GO" id="GO:0032259">
    <property type="term" value="P:methylation"/>
    <property type="evidence" value="ECO:0007669"/>
    <property type="project" value="UniProtKB-KW"/>
</dbReference>
<dbReference type="KEGG" id="mng:MNEG_7683"/>
<dbReference type="EMBL" id="KK101602">
    <property type="protein sequence ID" value="KIZ00282.1"/>
    <property type="molecule type" value="Genomic_DNA"/>
</dbReference>
<dbReference type="SUPFAM" id="SSF82199">
    <property type="entry name" value="SET domain"/>
    <property type="match status" value="1"/>
</dbReference>